<evidence type="ECO:0000313" key="6">
    <source>
        <dbReference type="EMBL" id="RXF68595.1"/>
    </source>
</evidence>
<dbReference type="InterPro" id="IPR058792">
    <property type="entry name" value="Beta-barrel_RND_2"/>
</dbReference>
<evidence type="ECO:0000256" key="2">
    <source>
        <dbReference type="SAM" id="SignalP"/>
    </source>
</evidence>
<evidence type="ECO:0000259" key="4">
    <source>
        <dbReference type="Pfam" id="PF25954"/>
    </source>
</evidence>
<feature type="domain" description="YknX-like C-terminal permuted SH3-like" evidence="5">
    <location>
        <begin position="273"/>
        <end position="341"/>
    </location>
</feature>
<evidence type="ECO:0000259" key="5">
    <source>
        <dbReference type="Pfam" id="PF25989"/>
    </source>
</evidence>
<organism evidence="6 7">
    <name type="scientific">Arcticibacter tournemirensis</name>
    <dbReference type="NCBI Taxonomy" id="699437"/>
    <lineage>
        <taxon>Bacteria</taxon>
        <taxon>Pseudomonadati</taxon>
        <taxon>Bacteroidota</taxon>
        <taxon>Sphingobacteriia</taxon>
        <taxon>Sphingobacteriales</taxon>
        <taxon>Sphingobacteriaceae</taxon>
        <taxon>Arcticibacter</taxon>
    </lineage>
</organism>
<evidence type="ECO:0000313" key="7">
    <source>
        <dbReference type="Proteomes" id="UP000290848"/>
    </source>
</evidence>
<dbReference type="PANTHER" id="PTHR30469">
    <property type="entry name" value="MULTIDRUG RESISTANCE PROTEIN MDTA"/>
    <property type="match status" value="1"/>
</dbReference>
<dbReference type="SUPFAM" id="SSF111369">
    <property type="entry name" value="HlyD-like secretion proteins"/>
    <property type="match status" value="1"/>
</dbReference>
<reference evidence="6 7" key="1">
    <citation type="submission" date="2018-12" db="EMBL/GenBank/DDBJ databases">
        <title>The Draft Genome Sequence of the Soil Bacterium Pedobacter tournemirensis R1.</title>
        <authorList>
            <person name="He J."/>
        </authorList>
    </citation>
    <scope>NUCLEOTIDE SEQUENCE [LARGE SCALE GENOMIC DNA]</scope>
    <source>
        <strain evidence="6 7">R1</strain>
    </source>
</reference>
<feature type="domain" description="CusB-like beta-barrel" evidence="4">
    <location>
        <begin position="192"/>
        <end position="266"/>
    </location>
</feature>
<feature type="chain" id="PRO_5020552343" evidence="2">
    <location>
        <begin position="26"/>
        <end position="343"/>
    </location>
</feature>
<dbReference type="Gene3D" id="2.40.420.20">
    <property type="match status" value="1"/>
</dbReference>
<dbReference type="InterPro" id="IPR006143">
    <property type="entry name" value="RND_pump_MFP"/>
</dbReference>
<evidence type="ECO:0000256" key="1">
    <source>
        <dbReference type="ARBA" id="ARBA00009477"/>
    </source>
</evidence>
<dbReference type="Pfam" id="PF25917">
    <property type="entry name" value="BSH_RND"/>
    <property type="match status" value="1"/>
</dbReference>
<dbReference type="Gene3D" id="2.40.50.100">
    <property type="match status" value="1"/>
</dbReference>
<feature type="signal peptide" evidence="2">
    <location>
        <begin position="1"/>
        <end position="25"/>
    </location>
</feature>
<dbReference type="Proteomes" id="UP000290848">
    <property type="component" value="Unassembled WGS sequence"/>
</dbReference>
<dbReference type="GO" id="GO:0015562">
    <property type="term" value="F:efflux transmembrane transporter activity"/>
    <property type="evidence" value="ECO:0007669"/>
    <property type="project" value="TreeGrafter"/>
</dbReference>
<dbReference type="InterPro" id="IPR058637">
    <property type="entry name" value="YknX-like_C"/>
</dbReference>
<protein>
    <submittedName>
        <fullName evidence="6">Efflux RND transporter periplasmic adaptor subunit</fullName>
    </submittedName>
</protein>
<dbReference type="NCBIfam" id="TIGR01730">
    <property type="entry name" value="RND_mfp"/>
    <property type="match status" value="1"/>
</dbReference>
<proteinExistence type="inferred from homology"/>
<comment type="similarity">
    <text evidence="1">Belongs to the membrane fusion protein (MFP) (TC 8.A.1) family.</text>
</comment>
<dbReference type="AlphaFoldDB" id="A0A4Q0M6I6"/>
<dbReference type="Pfam" id="PF25989">
    <property type="entry name" value="YknX_C"/>
    <property type="match status" value="1"/>
</dbReference>
<dbReference type="Gene3D" id="2.40.30.170">
    <property type="match status" value="1"/>
</dbReference>
<gene>
    <name evidence="6" type="ORF">EKH83_14800</name>
</gene>
<keyword evidence="2" id="KW-0732">Signal</keyword>
<dbReference type="PROSITE" id="PS51257">
    <property type="entry name" value="PROKAR_LIPOPROTEIN"/>
    <property type="match status" value="1"/>
</dbReference>
<dbReference type="FunFam" id="2.40.30.170:FF:000010">
    <property type="entry name" value="Efflux RND transporter periplasmic adaptor subunit"/>
    <property type="match status" value="1"/>
</dbReference>
<comment type="caution">
    <text evidence="6">The sequence shown here is derived from an EMBL/GenBank/DDBJ whole genome shotgun (WGS) entry which is preliminary data.</text>
</comment>
<dbReference type="EMBL" id="RXOC01000010">
    <property type="protein sequence ID" value="RXF68595.1"/>
    <property type="molecule type" value="Genomic_DNA"/>
</dbReference>
<dbReference type="Gene3D" id="1.10.287.470">
    <property type="entry name" value="Helix hairpin bin"/>
    <property type="match status" value="1"/>
</dbReference>
<sequence>MKINSKLAPFILVIISFLTSCGSSGQTEPHSSATKVSVKKIEQGEQFQELKYPGTIEPDNTAQIGFAVAGVVNNVVVQEGQHVKRGQLLASIDATEYSNALLIAKAGLEQAEDMNRRLTDLYKKGSLPEKDYIDIKTKVAQARANKSINEKHIRDSKLYSPMTGIISTKMVETGSSAAPGLPAFRIVKTDEVYVKVSVPESEVGAISDGMKASVFIATLNTTVDGKVSIINPEADNVSRTYTVKIKLGNRDGRLLPGMLADARISTGKQVKMIAVPSSSIVRDADNITYLFIAGNNRKATKRRVTVGDALGYSEVAITSGLAEGDQIIVAGQTRLKDGAAISF</sequence>
<feature type="domain" description="Multidrug resistance protein MdtA-like barrel-sandwich hybrid" evidence="3">
    <location>
        <begin position="60"/>
        <end position="187"/>
    </location>
</feature>
<dbReference type="GO" id="GO:1990281">
    <property type="term" value="C:efflux pump complex"/>
    <property type="evidence" value="ECO:0007669"/>
    <property type="project" value="TreeGrafter"/>
</dbReference>
<accession>A0A4Q0M6I6</accession>
<dbReference type="RefSeq" id="WP_128770227.1">
    <property type="nucleotide sequence ID" value="NZ_RXOC01000010.1"/>
</dbReference>
<dbReference type="PANTHER" id="PTHR30469:SF20">
    <property type="entry name" value="EFFLUX RND TRANSPORTER PERIPLASMIC ADAPTOR SUBUNIT"/>
    <property type="match status" value="1"/>
</dbReference>
<dbReference type="Pfam" id="PF25954">
    <property type="entry name" value="Beta-barrel_RND_2"/>
    <property type="match status" value="1"/>
</dbReference>
<evidence type="ECO:0000259" key="3">
    <source>
        <dbReference type="Pfam" id="PF25917"/>
    </source>
</evidence>
<name>A0A4Q0M6I6_9SPHI</name>
<dbReference type="InterPro" id="IPR058625">
    <property type="entry name" value="MdtA-like_BSH"/>
</dbReference>